<feature type="domain" description="Aminoacyl-transfer RNA synthetases class-II family profile" evidence="11">
    <location>
        <begin position="33"/>
        <end position="461"/>
    </location>
</feature>
<dbReference type="Gene3D" id="3.30.930.10">
    <property type="entry name" value="Bira Bifunctional Protein, Domain 2"/>
    <property type="match status" value="2"/>
</dbReference>
<reference evidence="12 13" key="1">
    <citation type="submission" date="2019-01" db="EMBL/GenBank/DDBJ databases">
        <title>Egibacter rhizosphaerae EGI 80759T.</title>
        <authorList>
            <person name="Chen D.-D."/>
            <person name="Tian Y."/>
            <person name="Jiao J.-Y."/>
            <person name="Zhang X.-T."/>
            <person name="Zhang Y.-G."/>
            <person name="Zhang Y."/>
            <person name="Xiao M."/>
            <person name="Shu W.-S."/>
            <person name="Li W.-J."/>
        </authorList>
    </citation>
    <scope>NUCLEOTIDE SEQUENCE [LARGE SCALE GENOMIC DNA]</scope>
    <source>
        <strain evidence="12 13">EGI 80759</strain>
    </source>
</reference>
<organism evidence="12 13">
    <name type="scientific">Egibacter rhizosphaerae</name>
    <dbReference type="NCBI Taxonomy" id="1670831"/>
    <lineage>
        <taxon>Bacteria</taxon>
        <taxon>Bacillati</taxon>
        <taxon>Actinomycetota</taxon>
        <taxon>Nitriliruptoria</taxon>
        <taxon>Egibacterales</taxon>
        <taxon>Egibacteraceae</taxon>
        <taxon>Egibacter</taxon>
    </lineage>
</organism>
<evidence type="ECO:0000256" key="1">
    <source>
        <dbReference type="ARBA" id="ARBA00004496"/>
    </source>
</evidence>
<dbReference type="AlphaFoldDB" id="A0A411YAK1"/>
<dbReference type="InterPro" id="IPR002316">
    <property type="entry name" value="Pro-tRNA-ligase_IIa"/>
</dbReference>
<sequence length="561" mass="61177">MRQSQLLLQTLREPPGDAEAASHRLLARAGYIRRLASGIYSYLPLGLRALQNVERIVREEMDGIGCQELLLPALHPEEVWIESGRSEAMDEVLMRVDARAGRFVLGPTHEEVVTALVDAEVSSYRELPRHVYQIQTKFRDEVRPRFGLLRVREFGMKDAYSFDTDAEAMRTTYRQFYDAYRRIFDRCELPYTAVEALAGAIGGDVNHEFMVPSPIGEDRFAWCTGCGHAANIEAAGAGWPEKRPQGEQPLETHHTPGADTIDGLVEFFADRGITARDCLKTMAAKDPDGNVVVLLVPGDRDFRLGGLEPLDDEGFAVNPALSRGYLGPMGLQEHGVEVVADPLVAGSGPWITGANVPEHHVTGATLDRDFTVDTWRPCATVADGDPCPECETGELRVEQAVEAGHTFQLGTTYSAAPPGATYVDEHGHEQVMWMGCYGIGIGRTLAVAAEAHHDDEGLAWPIEVAPFAVHLLALGGHRNAQVAEAAERLYRELAGAGIAVLYDDRETSPGVKFADADLLGMPTQLVVGGKGLERGVVERKDRRSGERDELPLDDAVGLLAG</sequence>
<dbReference type="EMBL" id="CP036402">
    <property type="protein sequence ID" value="QBI18208.1"/>
    <property type="molecule type" value="Genomic_DNA"/>
</dbReference>
<evidence type="ECO:0000256" key="9">
    <source>
        <dbReference type="ARBA" id="ARBA00047671"/>
    </source>
</evidence>
<dbReference type="OrthoDB" id="9809052at2"/>
<evidence type="ECO:0000313" key="13">
    <source>
        <dbReference type="Proteomes" id="UP000291469"/>
    </source>
</evidence>
<evidence type="ECO:0000256" key="10">
    <source>
        <dbReference type="HAMAP-Rule" id="MF_01569"/>
    </source>
</evidence>
<comment type="similarity">
    <text evidence="10">Belongs to the class-II aminoacyl-tRNA synthetase family. ProS type 1 subfamily.</text>
</comment>
<comment type="catalytic activity">
    <reaction evidence="9 10">
        <text>tRNA(Pro) + L-proline + ATP = L-prolyl-tRNA(Pro) + AMP + diphosphate</text>
        <dbReference type="Rhea" id="RHEA:14305"/>
        <dbReference type="Rhea" id="RHEA-COMP:9700"/>
        <dbReference type="Rhea" id="RHEA-COMP:9702"/>
        <dbReference type="ChEBI" id="CHEBI:30616"/>
        <dbReference type="ChEBI" id="CHEBI:33019"/>
        <dbReference type="ChEBI" id="CHEBI:60039"/>
        <dbReference type="ChEBI" id="CHEBI:78442"/>
        <dbReference type="ChEBI" id="CHEBI:78532"/>
        <dbReference type="ChEBI" id="CHEBI:456215"/>
        <dbReference type="EC" id="6.1.1.15"/>
    </reaction>
</comment>
<dbReference type="InterPro" id="IPR002314">
    <property type="entry name" value="aa-tRNA-synt_IIb"/>
</dbReference>
<keyword evidence="6 10" id="KW-0067">ATP-binding</keyword>
<dbReference type="InterPro" id="IPR044140">
    <property type="entry name" value="ProRS_anticodon_short"/>
</dbReference>
<dbReference type="InterPro" id="IPR023717">
    <property type="entry name" value="Pro-tRNA-Synthase_IIa_type1"/>
</dbReference>
<dbReference type="KEGG" id="erz:ER308_00540"/>
<comment type="subcellular location">
    <subcellularLocation>
        <location evidence="1 10">Cytoplasm</location>
    </subcellularLocation>
</comment>
<dbReference type="GO" id="GO:0005829">
    <property type="term" value="C:cytosol"/>
    <property type="evidence" value="ECO:0007669"/>
    <property type="project" value="TreeGrafter"/>
</dbReference>
<dbReference type="InterPro" id="IPR045864">
    <property type="entry name" value="aa-tRNA-synth_II/BPL/LPL"/>
</dbReference>
<dbReference type="Proteomes" id="UP000291469">
    <property type="component" value="Chromosome"/>
</dbReference>
<keyword evidence="5 10" id="KW-0547">Nucleotide-binding</keyword>
<dbReference type="HAMAP" id="MF_01569">
    <property type="entry name" value="Pro_tRNA_synth_type1"/>
    <property type="match status" value="1"/>
</dbReference>
<keyword evidence="7 10" id="KW-0648">Protein biosynthesis</keyword>
<dbReference type="NCBIfam" id="TIGR00409">
    <property type="entry name" value="proS_fam_II"/>
    <property type="match status" value="1"/>
</dbReference>
<evidence type="ECO:0000256" key="2">
    <source>
        <dbReference type="ARBA" id="ARBA00011738"/>
    </source>
</evidence>
<dbReference type="EC" id="6.1.1.15" evidence="10"/>
<dbReference type="RefSeq" id="WP_131153206.1">
    <property type="nucleotide sequence ID" value="NZ_CP036402.1"/>
</dbReference>
<dbReference type="SUPFAM" id="SSF55826">
    <property type="entry name" value="YbaK/ProRS associated domain"/>
    <property type="match status" value="1"/>
</dbReference>
<dbReference type="PANTHER" id="PTHR42753:SF2">
    <property type="entry name" value="PROLINE--TRNA LIGASE"/>
    <property type="match status" value="1"/>
</dbReference>
<dbReference type="GO" id="GO:0005524">
    <property type="term" value="F:ATP binding"/>
    <property type="evidence" value="ECO:0007669"/>
    <property type="project" value="UniProtKB-UniRule"/>
</dbReference>
<gene>
    <name evidence="10" type="primary">proS</name>
    <name evidence="12" type="ORF">ER308_00540</name>
</gene>
<dbReference type="NCBIfam" id="NF006625">
    <property type="entry name" value="PRK09194.1"/>
    <property type="match status" value="1"/>
</dbReference>
<evidence type="ECO:0000256" key="7">
    <source>
        <dbReference type="ARBA" id="ARBA00022917"/>
    </source>
</evidence>
<evidence type="ECO:0000256" key="4">
    <source>
        <dbReference type="ARBA" id="ARBA00022598"/>
    </source>
</evidence>
<dbReference type="GO" id="GO:0004827">
    <property type="term" value="F:proline-tRNA ligase activity"/>
    <property type="evidence" value="ECO:0007669"/>
    <property type="project" value="UniProtKB-UniRule"/>
</dbReference>
<dbReference type="InterPro" id="IPR036754">
    <property type="entry name" value="YbaK/aa-tRNA-synt-asso_dom_sf"/>
</dbReference>
<dbReference type="GO" id="GO:0006433">
    <property type="term" value="P:prolyl-tRNA aminoacylation"/>
    <property type="evidence" value="ECO:0007669"/>
    <property type="project" value="UniProtKB-UniRule"/>
</dbReference>
<dbReference type="CDD" id="cd00779">
    <property type="entry name" value="ProRS_core_prok"/>
    <property type="match status" value="1"/>
</dbReference>
<dbReference type="SUPFAM" id="SSF55681">
    <property type="entry name" value="Class II aaRS and biotin synthetases"/>
    <property type="match status" value="1"/>
</dbReference>
<evidence type="ECO:0000256" key="5">
    <source>
        <dbReference type="ARBA" id="ARBA00022741"/>
    </source>
</evidence>
<comment type="domain">
    <text evidence="10">Consists of three domains: the N-terminal catalytic domain, the editing domain and the C-terminal anticodon-binding domain.</text>
</comment>
<comment type="function">
    <text evidence="10">Catalyzes the attachment of proline to tRNA(Pro) in a two-step reaction: proline is first activated by ATP to form Pro-AMP and then transferred to the acceptor end of tRNA(Pro). As ProRS can inadvertently accommodate and process non-cognate amino acids such as alanine and cysteine, to avoid such errors it has two additional distinct editing activities against alanine. One activity is designated as 'pretransfer' editing and involves the tRNA(Pro)-independent hydrolysis of activated Ala-AMP. The other activity is designated 'posttransfer' editing and involves deacylation of mischarged Ala-tRNA(Pro). The misacylated Cys-tRNA(Pro) is not edited by ProRS.</text>
</comment>
<dbReference type="Gene3D" id="3.90.960.10">
    <property type="entry name" value="YbaK/aminoacyl-tRNA synthetase-associated domain"/>
    <property type="match status" value="1"/>
</dbReference>
<keyword evidence="13" id="KW-1185">Reference proteome</keyword>
<dbReference type="PANTHER" id="PTHR42753">
    <property type="entry name" value="MITOCHONDRIAL RIBOSOME PROTEIN L39/PROLYL-TRNA LIGASE FAMILY MEMBER"/>
    <property type="match status" value="1"/>
</dbReference>
<evidence type="ECO:0000256" key="6">
    <source>
        <dbReference type="ARBA" id="ARBA00022840"/>
    </source>
</evidence>
<dbReference type="InterPro" id="IPR004154">
    <property type="entry name" value="Anticodon-bd"/>
</dbReference>
<evidence type="ECO:0000256" key="8">
    <source>
        <dbReference type="ARBA" id="ARBA00023146"/>
    </source>
</evidence>
<evidence type="ECO:0000313" key="12">
    <source>
        <dbReference type="EMBL" id="QBI18208.1"/>
    </source>
</evidence>
<dbReference type="InterPro" id="IPR050062">
    <property type="entry name" value="Pro-tRNA_synthetase"/>
</dbReference>
<accession>A0A411YAK1</accession>
<dbReference type="Gene3D" id="3.40.50.800">
    <property type="entry name" value="Anticodon-binding domain"/>
    <property type="match status" value="1"/>
</dbReference>
<dbReference type="PROSITE" id="PS50862">
    <property type="entry name" value="AA_TRNA_LIGASE_II"/>
    <property type="match status" value="1"/>
</dbReference>
<dbReference type="InterPro" id="IPR007214">
    <property type="entry name" value="YbaK/aa-tRNA-synth-assoc-dom"/>
</dbReference>
<protein>
    <recommendedName>
        <fullName evidence="10">Proline--tRNA ligase</fullName>
        <ecNumber evidence="10">6.1.1.15</ecNumber>
    </recommendedName>
    <alternativeName>
        <fullName evidence="10">Prolyl-tRNA synthetase</fullName>
        <shortName evidence="10">ProRS</shortName>
    </alternativeName>
</protein>
<dbReference type="PRINTS" id="PR01046">
    <property type="entry name" value="TRNASYNTHPRO"/>
</dbReference>
<evidence type="ECO:0000259" key="11">
    <source>
        <dbReference type="PROSITE" id="PS50862"/>
    </source>
</evidence>
<comment type="subunit">
    <text evidence="2 10">Homodimer.</text>
</comment>
<dbReference type="InterPro" id="IPR006195">
    <property type="entry name" value="aa-tRNA-synth_II"/>
</dbReference>
<dbReference type="InterPro" id="IPR036621">
    <property type="entry name" value="Anticodon-bd_dom_sf"/>
</dbReference>
<keyword evidence="3 10" id="KW-0963">Cytoplasm</keyword>
<keyword evidence="8 10" id="KW-0030">Aminoacyl-tRNA synthetase</keyword>
<name>A0A411YAK1_9ACTN</name>
<proteinExistence type="inferred from homology"/>
<dbReference type="SUPFAM" id="SSF52954">
    <property type="entry name" value="Class II aaRS ABD-related"/>
    <property type="match status" value="1"/>
</dbReference>
<dbReference type="InterPro" id="IPR033730">
    <property type="entry name" value="ProRS_core_prok"/>
</dbReference>
<dbReference type="Pfam" id="PF00587">
    <property type="entry name" value="tRNA-synt_2b"/>
    <property type="match status" value="1"/>
</dbReference>
<dbReference type="InterPro" id="IPR004500">
    <property type="entry name" value="Pro-tRNA-synth_IIa_bac-type"/>
</dbReference>
<dbReference type="Pfam" id="PF03129">
    <property type="entry name" value="HGTP_anticodon"/>
    <property type="match status" value="1"/>
</dbReference>
<keyword evidence="4 10" id="KW-0436">Ligase</keyword>
<dbReference type="CDD" id="cd00861">
    <property type="entry name" value="ProRS_anticodon_short"/>
    <property type="match status" value="1"/>
</dbReference>
<dbReference type="Pfam" id="PF04073">
    <property type="entry name" value="tRNA_edit"/>
    <property type="match status" value="1"/>
</dbReference>
<dbReference type="GO" id="GO:0002161">
    <property type="term" value="F:aminoacyl-tRNA deacylase activity"/>
    <property type="evidence" value="ECO:0007669"/>
    <property type="project" value="InterPro"/>
</dbReference>
<evidence type="ECO:0000256" key="3">
    <source>
        <dbReference type="ARBA" id="ARBA00022490"/>
    </source>
</evidence>